<feature type="domain" description="Ig-like" evidence="10">
    <location>
        <begin position="1425"/>
        <end position="1513"/>
    </location>
</feature>
<feature type="domain" description="Ig-like" evidence="10">
    <location>
        <begin position="1812"/>
        <end position="1909"/>
    </location>
</feature>
<feature type="domain" description="Ig-like" evidence="10">
    <location>
        <begin position="1947"/>
        <end position="2039"/>
    </location>
</feature>
<dbReference type="GO" id="GO:0045214">
    <property type="term" value="P:sarcomere organization"/>
    <property type="evidence" value="ECO:0007669"/>
    <property type="project" value="UniProtKB-ARBA"/>
</dbReference>
<dbReference type="SMART" id="SM00408">
    <property type="entry name" value="IGc2"/>
    <property type="match status" value="21"/>
</dbReference>
<feature type="domain" description="Ig-like" evidence="10">
    <location>
        <begin position="1521"/>
        <end position="1619"/>
    </location>
</feature>
<keyword evidence="3" id="KW-0728">SH3 domain</keyword>
<feature type="domain" description="Ig-like" evidence="10">
    <location>
        <begin position="679"/>
        <end position="767"/>
    </location>
</feature>
<dbReference type="CDD" id="cd00096">
    <property type="entry name" value="Ig"/>
    <property type="match status" value="1"/>
</dbReference>
<organism evidence="11 12">
    <name type="scientific">Trichostrongylus colubriformis</name>
    <name type="common">Black scour worm</name>
    <dbReference type="NCBI Taxonomy" id="6319"/>
    <lineage>
        <taxon>Eukaryota</taxon>
        <taxon>Metazoa</taxon>
        <taxon>Ecdysozoa</taxon>
        <taxon>Nematoda</taxon>
        <taxon>Chromadorea</taxon>
        <taxon>Rhabditida</taxon>
        <taxon>Rhabditina</taxon>
        <taxon>Rhabditomorpha</taxon>
        <taxon>Strongyloidea</taxon>
        <taxon>Trichostrongylidae</taxon>
        <taxon>Trichostrongylus</taxon>
    </lineage>
</organism>
<comment type="similarity">
    <text evidence="2">Belongs to the protein kinase superfamily. CAMK Ser/Thr protein kinase family.</text>
</comment>
<dbReference type="Pfam" id="PF22697">
    <property type="entry name" value="SOS1_NGEF_PH"/>
    <property type="match status" value="1"/>
</dbReference>
<dbReference type="GO" id="GO:0019899">
    <property type="term" value="F:enzyme binding"/>
    <property type="evidence" value="ECO:0007669"/>
    <property type="project" value="UniProtKB-ARBA"/>
</dbReference>
<dbReference type="InterPro" id="IPR036179">
    <property type="entry name" value="Ig-like_dom_sf"/>
</dbReference>
<dbReference type="Pfam" id="PF07679">
    <property type="entry name" value="I-set"/>
    <property type="match status" value="26"/>
</dbReference>
<evidence type="ECO:0000256" key="3">
    <source>
        <dbReference type="ARBA" id="ARBA00022443"/>
    </source>
</evidence>
<sequence length="2916" mass="321860">EFVKYTARANQNSKSMQKALELTMAIPQRVHDLVYTNNIQHYPGDTNKLGRLIRHNGLFQDSFEVAEGDESPKQRYVFLFKNKLMITEKNASTEPATYTHLATIRVTAMVLKTLYIIELTDTQEGGLELVDPSWCPEEGGPPRKKVKSPPAISPTGSTTSIYSGGSSSIDWTTTGTTLEMQGTRVTRTQYGFRTLQESSAKMCLKVTGYPLPEITWYKDDVQLHEDERHTFYADEDGFFALTIDPVQVEDTGRYTCMATNEYGQASTSAFFRVLKVEKEAAPPRFINALKDRECKEGDVINFECEVEGWPEPELVWLVDDQPLRPSHDFKIEYDGMNAKLEIRDAQPDDTGVYCVKIQNEFGTEESKAKLVVVPDPDKNHVAPEFQATIEDVECNEGDEVRFKSVITGDPNPEITWMINGIPLSESEKVRFISEDGICILIIKDVTRHFDGTVTCQGSNRLGTTSCDGRLKVRVPPAPPSFAKPLEDRVVQENAVVSFDVDVLGYPEPAVTFHLKGKELKHGVDGVDIAGADGYYKVIISGCTLDVHDGEMVCRAVNEHGAAESRARLTVEPMEEESRSAPTFIKDIEDQTVKYGVPAVFETTVRGSPNPEVTWFINGQRMDKDTPGVKIEFVNHDHKLTIDSAQYAGTVLCRAENIVGRFETKARLTVIPQEKPKKAPRFTELLSDKTEVESGTVVFEARLEAEPKPDIKWFLKNVEITSSENVVIRDFDGSVKLELRGIKVEDAGEVRCQATNSEGSAISTAQLGVNRKPFPPSFDKQPKSVTVERGSEARFEAHADASPAPSYQWSIDGRKMVDGVSVLIVDTTVHSASSTISVIAENSLGADETGARLTVEERKVAEQKVEVSETKTSTETVQEGSIEMSQIEMAPSKPVVTEETMKEEFHQETNITTEPTAQVTTTEQVSEHMQATTEAGIKVQESPGKDDENVKKEAPETETKPTPEMPKIMKDLKDQTVVKGEQGRFEVVIEHATDTRWYHNGKELSMMTEGVKISEEVKYVYKLTIDSSMYPTGTISVKATNETGSVESKCEMKVIEKPELSEPLKNVEATLGEPIEVDVAAKGGRQFKWMINGQTLQDGRDGVHITTDNDKSTLKIDKAEPSHSGKLTVVTENEAGTIESSSQITVTPKTTAPKIVEGPKNVTITEKESAEFKVTITGYPEPKVQWLINDKVVEESNTVKTCRMESVYSLHLTETTTSSSGTVKVTAENNVGSDSSTAELKENEQLQLSVTLDNPQPGTTVKWYVNGKEMEETPDVKTTDDGNGTYQLIIEHTKEDQAGAVLVRATNPMGACECSGKIIVEKGTSKPEFTKTPQNHDVYTDEDSVKFSAVVTGTPTPKITWYLNDKKIENSEEIKVKFEEDTGKTSIRIYKPQIAQSGTVRVTAENTAGSAEAKATLKVDRRAEVPKFTSKMDDRQVNEGSTVKYTATVEGYPEPSVEWLLNGEPISKHPNITVSDEAGTHTIEIKEITPEQGGELSCQASNSSGMKKQNAQLNVKRVGEAPTFLKNLEDRLVTEGEVTIMEAKLNEAKPKPTVTWLRDGKEFSSDDHFVLTHSDDGTLQLKIITTAMEDKCRITIKAENYFGTAECSASLGVVKKRPMAKPAFQSDIAPINLTEGDSLQTKLLITGDPTPFVKWYINNQLVCETEDTEIKNADGVYSLTIHGVTADMTGKIKCVAYNKMGEATTEGPLKVVAPIPVEFETSLCDATCREGDTLKLKAVLLGEPTPVVSWFVNGKKLEESQNIKIHSEKGTYTVTIKDITCDYSGKVVCEAVNEYGKASSEAMLLVLPRGEPPDFLEWLSNVRARKDTKVVHKVVFTGDPKPVLTWYINNKEVTNSNEISIVTDDKTSTLTINSFNPDLHVGEIICKAENDAGEVSCTANMVTYTSEMFSESESEAQAEDVIADDMTLTDDESLREELVRTPTPIMAPKFITKIKDSRAKRGHEAVFECVVPDTKGVCCKWLKDGKEIELIARIRVQSRTIEGHIAHELIIEDVRPEDAGKYTVIVENTAGQDRCEATLTVVETLDKVPDRAPEFVVQLQDKSTMTNEKVTFECKVVGEPRPNVIWYHENKVLEESAKEVFIESEDGVERLVITSTQVKHEGKYSCVAENSAGTSRTEATLKVEETLAPTFTKWLTDQSISIGEQLILFCAVKGIPQPTVEFYREKVRITSSNRISVEHDATNTYWRVLIKATCKEDLGVYRAVAKNTVGAAISTANISSKVAPPVFEQGLKRTTVVEKGEIRMEVKITGTQPQVSWFRDGELIQQDQMHEIRQDVSSSTYSLIIRESQHSDIGRYTVKATNVAGTVESSAEVEVTQITKKPTMIKELVFTEVKENETATMSVTVEGVPAPQIIWKKDEQPLKIDGTRITSTKISESEYVLSVHSSTLEDVGLYTCEATNVAGSASSSANLVIKKTEAPTFTKELKATEIKECETLNLSVTVTGSPEPQVVWLKDDVPIEIDNVHILTREEGRGLFTLTIKDTKVTDIGSYSCKATNIAGEARTEATVNVMKETVAPQFVEVLEPVNVKQSEALNLSVTVTGSPEPQLVWLKDDVPIAIDNVRVVTREEGPGNFTLTIKNIRSTDSGRYSCKATSVAGEARTDARVDVEVEHEIESLAPTFTKSLVDQSISIGDQLVLFCSVKGVPQPTVEFYREDVRIKTSTHTAIEHDKTNTHWRVLIKESTREDLGKYRALAKNTVGTAISEATVSTKTDVPAFEQGLKRTVVKEKEEIRMEVKVTGTQPEVSWFKDGQPVQQDMVHEILQEASSGIYSLIIKEATMGDAGQYTVKATNIAGSVECSAEVEVTQSLEKPSFVKELVSTEVKVNETATLSVTVKGIPSPDVTWKKDGQPVDIDNTHIISKKESDGTFSITISSSTIEDAETRSATIHRDLAASGG</sequence>
<dbReference type="FunFam" id="2.60.40.10:FF:001436">
    <property type="entry name" value="Muscle M-line assembly protein unc-89"/>
    <property type="match status" value="1"/>
</dbReference>
<dbReference type="FunFam" id="2.60.40.10:FF:001409">
    <property type="entry name" value="Muscle M-line assembly protein unc-89"/>
    <property type="match status" value="1"/>
</dbReference>
<dbReference type="GO" id="GO:0060298">
    <property type="term" value="P:positive regulation of sarcomere organization"/>
    <property type="evidence" value="ECO:0007669"/>
    <property type="project" value="UniProtKB-ARBA"/>
</dbReference>
<name>A0AAN8FNF3_TRICO</name>
<comment type="caution">
    <text evidence="11">The sequence shown here is derived from an EMBL/GenBank/DDBJ whole genome shotgun (WGS) entry which is preliminary data.</text>
</comment>
<dbReference type="PROSITE" id="PS50835">
    <property type="entry name" value="IG_LIKE"/>
    <property type="match status" value="22"/>
</dbReference>
<feature type="domain" description="Ig-like" evidence="10">
    <location>
        <begin position="203"/>
        <end position="268"/>
    </location>
</feature>
<dbReference type="FunFam" id="2.60.40.10:FF:000107">
    <property type="entry name" value="Myosin, light chain kinase a"/>
    <property type="match status" value="8"/>
</dbReference>
<feature type="domain" description="Ig-like" evidence="10">
    <location>
        <begin position="2438"/>
        <end position="2528"/>
    </location>
</feature>
<feature type="domain" description="Ig-like" evidence="10">
    <location>
        <begin position="1621"/>
        <end position="1709"/>
    </location>
</feature>
<keyword evidence="12" id="KW-1185">Reference proteome</keyword>
<dbReference type="GO" id="GO:0031672">
    <property type="term" value="C:A band"/>
    <property type="evidence" value="ECO:0007669"/>
    <property type="project" value="UniProtKB-SubCell"/>
</dbReference>
<feature type="domain" description="Ig-like" evidence="10">
    <location>
        <begin position="2148"/>
        <end position="2238"/>
    </location>
</feature>
<evidence type="ECO:0000256" key="6">
    <source>
        <dbReference type="ARBA" id="ARBA00023157"/>
    </source>
</evidence>
<evidence type="ECO:0000256" key="2">
    <source>
        <dbReference type="ARBA" id="ARBA00006692"/>
    </source>
</evidence>
<feature type="domain" description="Ig-like" evidence="10">
    <location>
        <begin position="2831"/>
        <end position="2916"/>
    </location>
</feature>
<evidence type="ECO:0000256" key="9">
    <source>
        <dbReference type="SAM" id="MobiDB-lite"/>
    </source>
</evidence>
<keyword evidence="6" id="KW-1015">Disulfide bond</keyword>
<evidence type="ECO:0000313" key="12">
    <source>
        <dbReference type="Proteomes" id="UP001331761"/>
    </source>
</evidence>
<feature type="compositionally biased region" description="Basic and acidic residues" evidence="9">
    <location>
        <begin position="942"/>
        <end position="965"/>
    </location>
</feature>
<dbReference type="FunFam" id="2.60.40.10:FF:000344">
    <property type="entry name" value="Muscle M-line assembly protein unc-89"/>
    <property type="match status" value="6"/>
</dbReference>
<dbReference type="Gene3D" id="2.30.29.30">
    <property type="entry name" value="Pleckstrin-homology domain (PH domain)/Phosphotyrosine-binding domain (PTB)"/>
    <property type="match status" value="1"/>
</dbReference>
<feature type="region of interest" description="Disordered" evidence="9">
    <location>
        <begin position="934"/>
        <end position="965"/>
    </location>
</feature>
<proteinExistence type="inferred from homology"/>
<feature type="domain" description="Ig-like" evidence="10">
    <location>
        <begin position="2734"/>
        <end position="2825"/>
    </location>
</feature>
<feature type="domain" description="Ig-like" evidence="10">
    <location>
        <begin position="2052"/>
        <end position="2141"/>
    </location>
</feature>
<feature type="region of interest" description="Disordered" evidence="9">
    <location>
        <begin position="136"/>
        <end position="166"/>
    </location>
</feature>
<evidence type="ECO:0000259" key="10">
    <source>
        <dbReference type="PROSITE" id="PS50835"/>
    </source>
</evidence>
<dbReference type="GO" id="GO:0045989">
    <property type="term" value="P:positive regulation of striated muscle contraction"/>
    <property type="evidence" value="ECO:0007669"/>
    <property type="project" value="UniProtKB-ARBA"/>
</dbReference>
<feature type="domain" description="Ig-like" evidence="10">
    <location>
        <begin position="2536"/>
        <end position="2626"/>
    </location>
</feature>
<protein>
    <recommendedName>
        <fullName evidence="10">Ig-like domain-containing protein</fullName>
    </recommendedName>
</protein>
<dbReference type="PRINTS" id="PR01832">
    <property type="entry name" value="VEGFRECEPTOR"/>
</dbReference>
<feature type="domain" description="Ig-like" evidence="10">
    <location>
        <begin position="2341"/>
        <end position="2431"/>
    </location>
</feature>
<dbReference type="InterPro" id="IPR007110">
    <property type="entry name" value="Ig-like_dom"/>
</dbReference>
<evidence type="ECO:0000256" key="7">
    <source>
        <dbReference type="ARBA" id="ARBA00023179"/>
    </source>
</evidence>
<feature type="domain" description="Ig-like" evidence="10">
    <location>
        <begin position="2638"/>
        <end position="2728"/>
    </location>
</feature>
<accession>A0AAN8FNF3</accession>
<evidence type="ECO:0000256" key="4">
    <source>
        <dbReference type="ARBA" id="ARBA00022490"/>
    </source>
</evidence>
<keyword evidence="5" id="KW-0677">Repeat</keyword>
<dbReference type="FunFam" id="2.60.40.10:FF:000425">
    <property type="entry name" value="Myosin light chain kinase"/>
    <property type="match status" value="3"/>
</dbReference>
<dbReference type="FunFam" id="2.60.40.10:FF:000345">
    <property type="entry name" value="Muscle M-line assembly protein unc-89"/>
    <property type="match status" value="1"/>
</dbReference>
<evidence type="ECO:0000256" key="8">
    <source>
        <dbReference type="ARBA" id="ARBA00023319"/>
    </source>
</evidence>
<feature type="domain" description="Ig-like" evidence="10">
    <location>
        <begin position="383"/>
        <end position="473"/>
    </location>
</feature>
<dbReference type="Proteomes" id="UP001331761">
    <property type="component" value="Unassembled WGS sequence"/>
</dbReference>
<dbReference type="InterPro" id="IPR003598">
    <property type="entry name" value="Ig_sub2"/>
</dbReference>
<evidence type="ECO:0000313" key="11">
    <source>
        <dbReference type="EMBL" id="KAK5973453.1"/>
    </source>
</evidence>
<feature type="domain" description="Ig-like" evidence="10">
    <location>
        <begin position="581"/>
        <end position="668"/>
    </location>
</feature>
<evidence type="ECO:0000256" key="5">
    <source>
        <dbReference type="ARBA" id="ARBA00022737"/>
    </source>
</evidence>
<feature type="domain" description="Ig-like" evidence="10">
    <location>
        <begin position="1152"/>
        <end position="1240"/>
    </location>
</feature>
<dbReference type="SUPFAM" id="SSF50729">
    <property type="entry name" value="PH domain-like"/>
    <property type="match status" value="1"/>
</dbReference>
<dbReference type="SMART" id="SM00409">
    <property type="entry name" value="IG"/>
    <property type="match status" value="24"/>
</dbReference>
<feature type="compositionally biased region" description="Low complexity" evidence="9">
    <location>
        <begin position="153"/>
        <end position="166"/>
    </location>
</feature>
<keyword evidence="7" id="KW-0514">Muscle protein</keyword>
<feature type="domain" description="Ig-like" evidence="10">
    <location>
        <begin position="1715"/>
        <end position="1804"/>
    </location>
</feature>
<dbReference type="GO" id="GO:0040017">
    <property type="term" value="P:positive regulation of locomotion"/>
    <property type="evidence" value="ECO:0007669"/>
    <property type="project" value="UniProtKB-ARBA"/>
</dbReference>
<feature type="domain" description="Ig-like" evidence="10">
    <location>
        <begin position="1326"/>
        <end position="1417"/>
    </location>
</feature>
<dbReference type="PANTHER" id="PTHR47633">
    <property type="entry name" value="IMMUNOGLOBULIN"/>
    <property type="match status" value="1"/>
</dbReference>
<comment type="subcellular location">
    <subcellularLocation>
        <location evidence="1">Cytoplasm</location>
        <location evidence="1">Myofibril</location>
        <location evidence="1">Sarcomere</location>
        <location evidence="1">A band</location>
    </subcellularLocation>
</comment>
<dbReference type="SUPFAM" id="SSF48726">
    <property type="entry name" value="Immunoglobulin"/>
    <property type="match status" value="27"/>
</dbReference>
<feature type="domain" description="Ig-like" evidence="10">
    <location>
        <begin position="2243"/>
        <end position="2335"/>
    </location>
</feature>
<dbReference type="InterPro" id="IPR013098">
    <property type="entry name" value="Ig_I-set"/>
</dbReference>
<gene>
    <name evidence="11" type="ORF">GCK32_004236</name>
</gene>
<feature type="non-terminal residue" evidence="11">
    <location>
        <position position="1"/>
    </location>
</feature>
<dbReference type="Gene3D" id="2.60.40.10">
    <property type="entry name" value="Immunoglobulins"/>
    <property type="match status" value="27"/>
</dbReference>
<feature type="domain" description="Ig-like" evidence="10">
    <location>
        <begin position="283"/>
        <end position="371"/>
    </location>
</feature>
<dbReference type="InterPro" id="IPR003599">
    <property type="entry name" value="Ig_sub"/>
</dbReference>
<dbReference type="EMBL" id="WIXE01015459">
    <property type="protein sequence ID" value="KAK5973453.1"/>
    <property type="molecule type" value="Genomic_DNA"/>
</dbReference>
<reference evidence="11 12" key="1">
    <citation type="submission" date="2019-10" db="EMBL/GenBank/DDBJ databases">
        <title>Assembly and Annotation for the nematode Trichostrongylus colubriformis.</title>
        <authorList>
            <person name="Martin J."/>
        </authorList>
    </citation>
    <scope>NUCLEOTIDE SEQUENCE [LARGE SCALE GENOMIC DNA]</scope>
    <source>
        <strain evidence="11">G859</strain>
        <tissue evidence="11">Whole worm</tissue>
    </source>
</reference>
<dbReference type="FunFam" id="2.60.40.10:FF:000032">
    <property type="entry name" value="palladin isoform X1"/>
    <property type="match status" value="2"/>
</dbReference>
<keyword evidence="4" id="KW-0963">Cytoplasm</keyword>
<dbReference type="InterPro" id="IPR013783">
    <property type="entry name" value="Ig-like_fold"/>
</dbReference>
<dbReference type="InterPro" id="IPR011993">
    <property type="entry name" value="PH-like_dom_sf"/>
</dbReference>
<evidence type="ECO:0000256" key="1">
    <source>
        <dbReference type="ARBA" id="ARBA00004161"/>
    </source>
</evidence>
<dbReference type="InterPro" id="IPR055251">
    <property type="entry name" value="SOS1_NGEF_PH"/>
</dbReference>
<keyword evidence="8" id="KW-0393">Immunoglobulin domain</keyword>